<sequence length="112" mass="12434">LIFNTFFRSQSSMETNSSCLSPVGDRINCTADGVGILHIDHFGSELWNIWSFTNESMRTQSFHSSDGLIQESLLIPHNEHIVVLNGEQLGHRSTDLLSSIGVSLFETPVTRA</sequence>
<feature type="non-terminal residue" evidence="1">
    <location>
        <position position="112"/>
    </location>
</feature>
<evidence type="ECO:0000313" key="2">
    <source>
        <dbReference type="Proteomes" id="UP001432322"/>
    </source>
</evidence>
<dbReference type="EMBL" id="BTSY01000004">
    <property type="protein sequence ID" value="GMT24886.1"/>
    <property type="molecule type" value="Genomic_DNA"/>
</dbReference>
<dbReference type="Proteomes" id="UP001432322">
    <property type="component" value="Unassembled WGS sequence"/>
</dbReference>
<keyword evidence="2" id="KW-1185">Reference proteome</keyword>
<evidence type="ECO:0000313" key="1">
    <source>
        <dbReference type="EMBL" id="GMT24886.1"/>
    </source>
</evidence>
<name>A0AAV5VYH4_9BILA</name>
<proteinExistence type="predicted"/>
<dbReference type="AlphaFoldDB" id="A0AAV5VYH4"/>
<accession>A0AAV5VYH4</accession>
<reference evidence="1" key="1">
    <citation type="submission" date="2023-10" db="EMBL/GenBank/DDBJ databases">
        <title>Genome assembly of Pristionchus species.</title>
        <authorList>
            <person name="Yoshida K."/>
            <person name="Sommer R.J."/>
        </authorList>
    </citation>
    <scope>NUCLEOTIDE SEQUENCE</scope>
    <source>
        <strain evidence="1">RS5133</strain>
    </source>
</reference>
<comment type="caution">
    <text evidence="1">The sequence shown here is derived from an EMBL/GenBank/DDBJ whole genome shotgun (WGS) entry which is preliminary data.</text>
</comment>
<feature type="non-terminal residue" evidence="1">
    <location>
        <position position="1"/>
    </location>
</feature>
<organism evidence="1 2">
    <name type="scientific">Pristionchus fissidentatus</name>
    <dbReference type="NCBI Taxonomy" id="1538716"/>
    <lineage>
        <taxon>Eukaryota</taxon>
        <taxon>Metazoa</taxon>
        <taxon>Ecdysozoa</taxon>
        <taxon>Nematoda</taxon>
        <taxon>Chromadorea</taxon>
        <taxon>Rhabditida</taxon>
        <taxon>Rhabditina</taxon>
        <taxon>Diplogasteromorpha</taxon>
        <taxon>Diplogasteroidea</taxon>
        <taxon>Neodiplogasteridae</taxon>
        <taxon>Pristionchus</taxon>
    </lineage>
</organism>
<protein>
    <submittedName>
        <fullName evidence="1">Uncharacterized protein</fullName>
    </submittedName>
</protein>
<gene>
    <name evidence="1" type="ORF">PFISCL1PPCAC_16183</name>
</gene>